<reference evidence="1 2" key="1">
    <citation type="submission" date="2017-02" db="EMBL/GenBank/DDBJ databases">
        <authorList>
            <person name="Peterson S.W."/>
        </authorList>
    </citation>
    <scope>NUCLEOTIDE SEQUENCE [LARGE SCALE GENOMIC DNA]</scope>
    <source>
        <strain evidence="1 2">USBA 369</strain>
    </source>
</reference>
<dbReference type="AlphaFoldDB" id="A0A1T4QLL8"/>
<organism evidence="1 2">
    <name type="scientific">Consotaella salsifontis</name>
    <dbReference type="NCBI Taxonomy" id="1365950"/>
    <lineage>
        <taxon>Bacteria</taxon>
        <taxon>Pseudomonadati</taxon>
        <taxon>Pseudomonadota</taxon>
        <taxon>Alphaproteobacteria</taxon>
        <taxon>Hyphomicrobiales</taxon>
        <taxon>Aurantimonadaceae</taxon>
        <taxon>Consotaella</taxon>
    </lineage>
</organism>
<dbReference type="Pfam" id="PF06676">
    <property type="entry name" value="DUF1178"/>
    <property type="match status" value="1"/>
</dbReference>
<evidence type="ECO:0000313" key="1">
    <source>
        <dbReference type="EMBL" id="SKA04576.1"/>
    </source>
</evidence>
<proteinExistence type="predicted"/>
<dbReference type="RefSeq" id="WP_078708027.1">
    <property type="nucleotide sequence ID" value="NZ_FUXL01000005.1"/>
</dbReference>
<dbReference type="EMBL" id="FUXL01000005">
    <property type="protein sequence ID" value="SKA04576.1"/>
    <property type="molecule type" value="Genomic_DNA"/>
</dbReference>
<dbReference type="STRING" id="1365950.SAMN05428963_105117"/>
<sequence length="142" mass="15286">MIRFSLRCKPEGHGYDGWFRSSEDFEAQAAKGLVSCPVCGASAVEKAPMAPAVNSSRAKEARGAVMNAEAAKALAQLQEMARQVRANGDYVGPQFAEEARKIHYGEADRRQIYGEASTAEVKELAGEGIAAFPMPPLPEDQN</sequence>
<gene>
    <name evidence="1" type="ORF">SAMN05428963_105117</name>
</gene>
<dbReference type="PIRSF" id="PIRSF032131">
    <property type="entry name" value="UCP032131"/>
    <property type="match status" value="1"/>
</dbReference>
<keyword evidence="2" id="KW-1185">Reference proteome</keyword>
<protein>
    <submittedName>
        <fullName evidence="1">Uncharacterized protein</fullName>
    </submittedName>
</protein>
<evidence type="ECO:0000313" key="2">
    <source>
        <dbReference type="Proteomes" id="UP000190135"/>
    </source>
</evidence>
<name>A0A1T4QLL8_9HYPH</name>
<accession>A0A1T4QLL8</accession>
<dbReference type="Proteomes" id="UP000190135">
    <property type="component" value="Unassembled WGS sequence"/>
</dbReference>
<dbReference type="OrthoDB" id="9799894at2"/>
<dbReference type="InterPro" id="IPR009562">
    <property type="entry name" value="DUF1178"/>
</dbReference>